<dbReference type="InterPro" id="IPR000073">
    <property type="entry name" value="AB_hydrolase_1"/>
</dbReference>
<dbReference type="InterPro" id="IPR029058">
    <property type="entry name" value="AB_hydrolase_fold"/>
</dbReference>
<dbReference type="Proteomes" id="UP000268727">
    <property type="component" value="Unassembled WGS sequence"/>
</dbReference>
<dbReference type="EMBL" id="RJKM01000001">
    <property type="protein sequence ID" value="ROP37272.1"/>
    <property type="molecule type" value="Genomic_DNA"/>
</dbReference>
<gene>
    <name evidence="3" type="ORF">EDD40_2574</name>
</gene>
<reference evidence="3 4" key="1">
    <citation type="submission" date="2018-11" db="EMBL/GenBank/DDBJ databases">
        <title>Sequencing the genomes of 1000 actinobacteria strains.</title>
        <authorList>
            <person name="Klenk H.-P."/>
        </authorList>
    </citation>
    <scope>NUCLEOTIDE SEQUENCE [LARGE SCALE GENOMIC DNA]</scope>
    <source>
        <strain evidence="3 4">DSM 44231</strain>
    </source>
</reference>
<evidence type="ECO:0000259" key="2">
    <source>
        <dbReference type="Pfam" id="PF00561"/>
    </source>
</evidence>
<comment type="caution">
    <text evidence="3">The sequence shown here is derived from an EMBL/GenBank/DDBJ whole genome shotgun (WGS) entry which is preliminary data.</text>
</comment>
<dbReference type="GO" id="GO:0016787">
    <property type="term" value="F:hydrolase activity"/>
    <property type="evidence" value="ECO:0007669"/>
    <property type="project" value="UniProtKB-KW"/>
</dbReference>
<feature type="domain" description="AB hydrolase-1" evidence="2">
    <location>
        <begin position="27"/>
        <end position="147"/>
    </location>
</feature>
<keyword evidence="1" id="KW-0378">Hydrolase</keyword>
<dbReference type="Gene3D" id="3.40.50.1820">
    <property type="entry name" value="alpha/beta hydrolase"/>
    <property type="match status" value="1"/>
</dbReference>
<dbReference type="InterPro" id="IPR050266">
    <property type="entry name" value="AB_hydrolase_sf"/>
</dbReference>
<dbReference type="Pfam" id="PF00561">
    <property type="entry name" value="Abhydrolase_1"/>
    <property type="match status" value="1"/>
</dbReference>
<organism evidence="3 4">
    <name type="scientific">Saccharothrix texasensis</name>
    <dbReference type="NCBI Taxonomy" id="103734"/>
    <lineage>
        <taxon>Bacteria</taxon>
        <taxon>Bacillati</taxon>
        <taxon>Actinomycetota</taxon>
        <taxon>Actinomycetes</taxon>
        <taxon>Pseudonocardiales</taxon>
        <taxon>Pseudonocardiaceae</taxon>
        <taxon>Saccharothrix</taxon>
    </lineage>
</organism>
<dbReference type="SUPFAM" id="SSF53474">
    <property type="entry name" value="alpha/beta-Hydrolases"/>
    <property type="match status" value="1"/>
</dbReference>
<evidence type="ECO:0000256" key="1">
    <source>
        <dbReference type="ARBA" id="ARBA00022801"/>
    </source>
</evidence>
<name>A0A3N1H4X6_9PSEU</name>
<evidence type="ECO:0000313" key="3">
    <source>
        <dbReference type="EMBL" id="ROP37272.1"/>
    </source>
</evidence>
<accession>A0A3N1H4X6</accession>
<evidence type="ECO:0000313" key="4">
    <source>
        <dbReference type="Proteomes" id="UP000268727"/>
    </source>
</evidence>
<dbReference type="PANTHER" id="PTHR43798">
    <property type="entry name" value="MONOACYLGLYCEROL LIPASE"/>
    <property type="match status" value="1"/>
</dbReference>
<dbReference type="PRINTS" id="PR00111">
    <property type="entry name" value="ABHYDROLASE"/>
</dbReference>
<sequence length="268" mass="28414">MTHPPEHFIYRGRDGCALHAASLGDGPPVVLLHGGGPDHHSLLPLGRSLADRYTVVLPDVRGYGRSVCTDPGRHTWNNYADDVTALLDHLEVETTVLGGTGLGSSITLRTCLRHPARVRAAVLISVEDIEDDRAKAAEVDFLDAFAARVRTHGIQAAWSPILPTLAPVISNLVADAIPRSNPDSIAAAAAIGHDRLLRSITELADMTTPTLVIPGIDQRHPTAIAEAVAATLPHGRLATTAISDDLRTAEDLATAFEPPISAFLAGFQ</sequence>
<protein>
    <submittedName>
        <fullName evidence="3">Pimeloyl-ACP methyl ester carboxylesterase</fullName>
    </submittedName>
</protein>
<dbReference type="GO" id="GO:0016020">
    <property type="term" value="C:membrane"/>
    <property type="evidence" value="ECO:0007669"/>
    <property type="project" value="TreeGrafter"/>
</dbReference>
<dbReference type="OrthoDB" id="3210164at2"/>
<dbReference type="RefSeq" id="WP_123743097.1">
    <property type="nucleotide sequence ID" value="NZ_RJKM01000001.1"/>
</dbReference>
<proteinExistence type="predicted"/>
<keyword evidence="4" id="KW-1185">Reference proteome</keyword>
<dbReference type="PANTHER" id="PTHR43798:SF31">
    <property type="entry name" value="AB HYDROLASE SUPERFAMILY PROTEIN YCLE"/>
    <property type="match status" value="1"/>
</dbReference>
<dbReference type="AlphaFoldDB" id="A0A3N1H4X6"/>